<reference evidence="3" key="1">
    <citation type="journal article" date="2019" name="Int. J. Syst. Evol. Microbiol.">
        <title>The Global Catalogue of Microorganisms (GCM) 10K type strain sequencing project: providing services to taxonomists for standard genome sequencing and annotation.</title>
        <authorList>
            <consortium name="The Broad Institute Genomics Platform"/>
            <consortium name="The Broad Institute Genome Sequencing Center for Infectious Disease"/>
            <person name="Wu L."/>
            <person name="Ma J."/>
        </authorList>
    </citation>
    <scope>NUCLEOTIDE SEQUENCE [LARGE SCALE GENOMIC DNA]</scope>
    <source>
        <strain evidence="3">JCM 17388</strain>
    </source>
</reference>
<feature type="region of interest" description="Disordered" evidence="1">
    <location>
        <begin position="1"/>
        <end position="48"/>
    </location>
</feature>
<dbReference type="Proteomes" id="UP001501251">
    <property type="component" value="Unassembled WGS sequence"/>
</dbReference>
<keyword evidence="3" id="KW-1185">Reference proteome</keyword>
<accession>A0ABP8ACF0</accession>
<evidence type="ECO:0000313" key="2">
    <source>
        <dbReference type="EMBL" id="GAA4181626.1"/>
    </source>
</evidence>
<name>A0ABP8ACF0_9ACTN</name>
<dbReference type="EMBL" id="BAABAQ010000001">
    <property type="protein sequence ID" value="GAA4181626.1"/>
    <property type="molecule type" value="Genomic_DNA"/>
</dbReference>
<protein>
    <submittedName>
        <fullName evidence="2">Uncharacterized protein</fullName>
    </submittedName>
</protein>
<feature type="compositionally biased region" description="Low complexity" evidence="1">
    <location>
        <begin position="23"/>
        <end position="41"/>
    </location>
</feature>
<sequence>MQILTENRPDHRFGSGGGGRGTHAGTRSGAGHEQGRVSEGSRWGGGGRVGLLPGAVSLMCPA</sequence>
<comment type="caution">
    <text evidence="2">The sequence shown here is derived from an EMBL/GenBank/DDBJ whole genome shotgun (WGS) entry which is preliminary data.</text>
</comment>
<evidence type="ECO:0000256" key="1">
    <source>
        <dbReference type="SAM" id="MobiDB-lite"/>
    </source>
</evidence>
<evidence type="ECO:0000313" key="3">
    <source>
        <dbReference type="Proteomes" id="UP001501251"/>
    </source>
</evidence>
<proteinExistence type="predicted"/>
<organism evidence="2 3">
    <name type="scientific">Streptosporangium oxazolinicum</name>
    <dbReference type="NCBI Taxonomy" id="909287"/>
    <lineage>
        <taxon>Bacteria</taxon>
        <taxon>Bacillati</taxon>
        <taxon>Actinomycetota</taxon>
        <taxon>Actinomycetes</taxon>
        <taxon>Streptosporangiales</taxon>
        <taxon>Streptosporangiaceae</taxon>
        <taxon>Streptosporangium</taxon>
    </lineage>
</organism>
<gene>
    <name evidence="2" type="ORF">GCM10022252_06340</name>
</gene>